<dbReference type="PROSITE" id="PS51917">
    <property type="entry name" value="PRU"/>
    <property type="match status" value="1"/>
</dbReference>
<evidence type="ECO:0000256" key="2">
    <source>
        <dbReference type="ARBA" id="ARBA00004496"/>
    </source>
</evidence>
<dbReference type="Gene3D" id="2.30.29.70">
    <property type="entry name" value="Proteasomal ubiquitin receptor Rpn13/ADRM1"/>
    <property type="match status" value="1"/>
</dbReference>
<keyword evidence="3" id="KW-0963">Cytoplasm</keyword>
<comment type="subcellular location">
    <subcellularLocation>
        <location evidence="2">Cytoplasm</location>
    </subcellularLocation>
    <subcellularLocation>
        <location evidence="1">Nucleus</location>
    </subcellularLocation>
</comment>
<accession>B8BYP7</accession>
<dbReference type="PROSITE" id="PS51916">
    <property type="entry name" value="DEUBAD"/>
    <property type="match status" value="1"/>
</dbReference>
<dbReference type="GO" id="GO:0005737">
    <property type="term" value="C:cytoplasm"/>
    <property type="evidence" value="ECO:0007669"/>
    <property type="project" value="UniProtKB-SubCell"/>
</dbReference>
<dbReference type="GO" id="GO:0070628">
    <property type="term" value="F:proteasome binding"/>
    <property type="evidence" value="ECO:0000318"/>
    <property type="project" value="GO_Central"/>
</dbReference>
<evidence type="ECO:0000313" key="9">
    <source>
        <dbReference type="EMBL" id="EED93926.1"/>
    </source>
</evidence>
<dbReference type="RefSeq" id="XP_002288490.1">
    <property type="nucleotide sequence ID" value="XM_002288454.1"/>
</dbReference>
<reference evidence="9 10" key="1">
    <citation type="journal article" date="2004" name="Science">
        <title>The genome of the diatom Thalassiosira pseudonana: ecology, evolution, and metabolism.</title>
        <authorList>
            <person name="Armbrust E.V."/>
            <person name="Berges J.A."/>
            <person name="Bowler C."/>
            <person name="Green B.R."/>
            <person name="Martinez D."/>
            <person name="Putnam N.H."/>
            <person name="Zhou S."/>
            <person name="Allen A.E."/>
            <person name="Apt K.E."/>
            <person name="Bechner M."/>
            <person name="Brzezinski M.A."/>
            <person name="Chaal B.K."/>
            <person name="Chiovitti A."/>
            <person name="Davis A.K."/>
            <person name="Demarest M.S."/>
            <person name="Detter J.C."/>
            <person name="Glavina T."/>
            <person name="Goodstein D."/>
            <person name="Hadi M.Z."/>
            <person name="Hellsten U."/>
            <person name="Hildebrand M."/>
            <person name="Jenkins B.D."/>
            <person name="Jurka J."/>
            <person name="Kapitonov V.V."/>
            <person name="Kroger N."/>
            <person name="Lau W.W."/>
            <person name="Lane T.W."/>
            <person name="Larimer F.W."/>
            <person name="Lippmeier J.C."/>
            <person name="Lucas S."/>
            <person name="Medina M."/>
            <person name="Montsant A."/>
            <person name="Obornik M."/>
            <person name="Parker M.S."/>
            <person name="Palenik B."/>
            <person name="Pazour G.J."/>
            <person name="Richardson P.M."/>
            <person name="Rynearson T.A."/>
            <person name="Saito M.A."/>
            <person name="Schwartz D.C."/>
            <person name="Thamatrakoln K."/>
            <person name="Valentin K."/>
            <person name="Vardi A."/>
            <person name="Wilkerson F.P."/>
            <person name="Rokhsar D.S."/>
        </authorList>
    </citation>
    <scope>NUCLEOTIDE SEQUENCE [LARGE SCALE GENOMIC DNA]</scope>
    <source>
        <strain evidence="9 10">CCMP1335</strain>
    </source>
</reference>
<keyword evidence="4" id="KW-0647">Proteasome</keyword>
<dbReference type="Proteomes" id="UP000001449">
    <property type="component" value="Chromosome 3"/>
</dbReference>
<dbReference type="InParanoid" id="B8BYP7"/>
<gene>
    <name evidence="9" type="ORF">THAPSDRAFT_21911</name>
</gene>
<dbReference type="InterPro" id="IPR038108">
    <property type="entry name" value="RPN13_DEUBAD_sf"/>
</dbReference>
<feature type="region of interest" description="Disordered" evidence="6">
    <location>
        <begin position="174"/>
        <end position="193"/>
    </location>
</feature>
<evidence type="ECO:0000256" key="1">
    <source>
        <dbReference type="ARBA" id="ARBA00004123"/>
    </source>
</evidence>
<organism evidence="9 10">
    <name type="scientific">Thalassiosira pseudonana</name>
    <name type="common">Marine diatom</name>
    <name type="synonym">Cyclotella nana</name>
    <dbReference type="NCBI Taxonomy" id="35128"/>
    <lineage>
        <taxon>Eukaryota</taxon>
        <taxon>Sar</taxon>
        <taxon>Stramenopiles</taxon>
        <taxon>Ochrophyta</taxon>
        <taxon>Bacillariophyta</taxon>
        <taxon>Coscinodiscophyceae</taxon>
        <taxon>Thalassiosirophycidae</taxon>
        <taxon>Thalassiosirales</taxon>
        <taxon>Thalassiosiraceae</taxon>
        <taxon>Thalassiosira</taxon>
    </lineage>
</organism>
<dbReference type="GO" id="GO:0008541">
    <property type="term" value="C:proteasome regulatory particle, lid subcomplex"/>
    <property type="evidence" value="ECO:0000318"/>
    <property type="project" value="GO_Central"/>
</dbReference>
<dbReference type="InterPro" id="IPR044867">
    <property type="entry name" value="DEUBAD_dom"/>
</dbReference>
<dbReference type="Pfam" id="PF04683">
    <property type="entry name" value="Rpn13_ADRM1_Pru"/>
    <property type="match status" value="1"/>
</dbReference>
<dbReference type="InterPro" id="IPR038633">
    <property type="entry name" value="Rpn13/ADRM1_Pru_sf"/>
</dbReference>
<protein>
    <submittedName>
        <fullName evidence="9">Uncharacterized protein</fullName>
    </submittedName>
</protein>
<evidence type="ECO:0000256" key="3">
    <source>
        <dbReference type="ARBA" id="ARBA00022490"/>
    </source>
</evidence>
<dbReference type="AlphaFoldDB" id="B8BYP7"/>
<name>B8BYP7_THAPS</name>
<sequence>MADAQDLLSILQGGRLPRRSGNTTSGNSEKSILLFKAGKMTMERQPNGKYMVTPDTRRGEINMVWTTTSSSAAGASTNPAAVAAGGHLKLEWRDRRTRNVVNTIAIMPSDDWTFQRVETGREGDRVYLLQCGTNSESRHFFWMQDRNEELDEELCVKVNLYCSDYAEAASAAGAEAPTSAVSGGGGDASAEANNGMDNAELLRIMGAFGSQGETARAQAVPGSGSVPAASPGQLDALSNVLENLGMPQPGGTLPSGERGNRTEATENAVRSGGLTLADLQGAMAGLATASPVQGGAASAPGPPLSELASSDVIDESGIMDDPSVVERLTALLPEGQRTSEQLRENIRSPQVAQALQRLTSALVDDSSSFNSIIANFQLNPEDGAAAQLAGNPIEAFLNCLLKDVERKEGVKGEATEEGTEETKDGDEGKDGGDDAKMDES</sequence>
<dbReference type="EMBL" id="CM000640">
    <property type="protein sequence ID" value="EED93926.1"/>
    <property type="molecule type" value="Genomic_DNA"/>
</dbReference>
<dbReference type="Gene3D" id="1.10.2020.20">
    <property type="match status" value="1"/>
</dbReference>
<dbReference type="KEGG" id="tps:THAPSDRAFT_21911"/>
<feature type="domain" description="DEUBAD" evidence="7">
    <location>
        <begin position="295"/>
        <end position="410"/>
    </location>
</feature>
<evidence type="ECO:0000313" key="10">
    <source>
        <dbReference type="Proteomes" id="UP000001449"/>
    </source>
</evidence>
<evidence type="ECO:0000259" key="8">
    <source>
        <dbReference type="PROSITE" id="PS51917"/>
    </source>
</evidence>
<feature type="domain" description="Pru" evidence="8">
    <location>
        <begin position="27"/>
        <end position="165"/>
    </location>
</feature>
<feature type="region of interest" description="Disordered" evidence="6">
    <location>
        <begin position="407"/>
        <end position="440"/>
    </location>
</feature>
<proteinExistence type="predicted"/>
<evidence type="ECO:0000256" key="6">
    <source>
        <dbReference type="SAM" id="MobiDB-lite"/>
    </source>
</evidence>
<dbReference type="STRING" id="35128.B8BYP7"/>
<dbReference type="HOGENOM" id="CLU_041798_3_0_1"/>
<reference evidence="9 10" key="2">
    <citation type="journal article" date="2008" name="Nature">
        <title>The Phaeodactylum genome reveals the evolutionary history of diatom genomes.</title>
        <authorList>
            <person name="Bowler C."/>
            <person name="Allen A.E."/>
            <person name="Badger J.H."/>
            <person name="Grimwood J."/>
            <person name="Jabbari K."/>
            <person name="Kuo A."/>
            <person name="Maheswari U."/>
            <person name="Martens C."/>
            <person name="Maumus F."/>
            <person name="Otillar R.P."/>
            <person name="Rayko E."/>
            <person name="Salamov A."/>
            <person name="Vandepoele K."/>
            <person name="Beszteri B."/>
            <person name="Gruber A."/>
            <person name="Heijde M."/>
            <person name="Katinka M."/>
            <person name="Mock T."/>
            <person name="Valentin K."/>
            <person name="Verret F."/>
            <person name="Berges J.A."/>
            <person name="Brownlee C."/>
            <person name="Cadoret J.P."/>
            <person name="Chiovitti A."/>
            <person name="Choi C.J."/>
            <person name="Coesel S."/>
            <person name="De Martino A."/>
            <person name="Detter J.C."/>
            <person name="Durkin C."/>
            <person name="Falciatore A."/>
            <person name="Fournet J."/>
            <person name="Haruta M."/>
            <person name="Huysman M.J."/>
            <person name="Jenkins B.D."/>
            <person name="Jiroutova K."/>
            <person name="Jorgensen R.E."/>
            <person name="Joubert Y."/>
            <person name="Kaplan A."/>
            <person name="Kroger N."/>
            <person name="Kroth P.G."/>
            <person name="La Roche J."/>
            <person name="Lindquist E."/>
            <person name="Lommer M."/>
            <person name="Martin-Jezequel V."/>
            <person name="Lopez P.J."/>
            <person name="Lucas S."/>
            <person name="Mangogna M."/>
            <person name="McGinnis K."/>
            <person name="Medlin L.K."/>
            <person name="Montsant A."/>
            <person name="Oudot-Le Secq M.P."/>
            <person name="Napoli C."/>
            <person name="Obornik M."/>
            <person name="Parker M.S."/>
            <person name="Petit J.L."/>
            <person name="Porcel B.M."/>
            <person name="Poulsen N."/>
            <person name="Robison M."/>
            <person name="Rychlewski L."/>
            <person name="Rynearson T.A."/>
            <person name="Schmutz J."/>
            <person name="Shapiro H."/>
            <person name="Siaut M."/>
            <person name="Stanley M."/>
            <person name="Sussman M.R."/>
            <person name="Taylor A.R."/>
            <person name="Vardi A."/>
            <person name="von Dassow P."/>
            <person name="Vyverman W."/>
            <person name="Willis A."/>
            <person name="Wyrwicz L.S."/>
            <person name="Rokhsar D.S."/>
            <person name="Weissenbach J."/>
            <person name="Armbrust E.V."/>
            <person name="Green B.R."/>
            <person name="Van de Peer Y."/>
            <person name="Grigoriev I.V."/>
        </authorList>
    </citation>
    <scope>NUCLEOTIDE SEQUENCE [LARGE SCALE GENOMIC DNA]</scope>
    <source>
        <strain evidence="9 10">CCMP1335</strain>
    </source>
</reference>
<dbReference type="Pfam" id="PF16550">
    <property type="entry name" value="RPN13_C"/>
    <property type="match status" value="1"/>
</dbReference>
<dbReference type="GeneID" id="7449548"/>
<dbReference type="PANTHER" id="PTHR12225">
    <property type="entry name" value="ADHESION REGULATING MOLECULE 1 110 KDA CELL MEMBRANE GLYCOPROTEIN"/>
    <property type="match status" value="1"/>
</dbReference>
<dbReference type="InterPro" id="IPR044868">
    <property type="entry name" value="Rpn13/ADRM1_Pru"/>
</dbReference>
<dbReference type="InterPro" id="IPR032368">
    <property type="entry name" value="RPN13_DEUBAD"/>
</dbReference>
<dbReference type="GO" id="GO:0061133">
    <property type="term" value="F:endopeptidase activator activity"/>
    <property type="evidence" value="ECO:0000318"/>
    <property type="project" value="GO_Central"/>
</dbReference>
<dbReference type="OMA" id="RSPQFMQ"/>
<evidence type="ECO:0000259" key="7">
    <source>
        <dbReference type="PROSITE" id="PS51916"/>
    </source>
</evidence>
<dbReference type="eggNOG" id="KOG3037">
    <property type="taxonomic scope" value="Eukaryota"/>
</dbReference>
<keyword evidence="10" id="KW-1185">Reference proteome</keyword>
<evidence type="ECO:0000256" key="4">
    <source>
        <dbReference type="ARBA" id="ARBA00022942"/>
    </source>
</evidence>
<evidence type="ECO:0000256" key="5">
    <source>
        <dbReference type="ARBA" id="ARBA00023242"/>
    </source>
</evidence>
<dbReference type="InterPro" id="IPR006773">
    <property type="entry name" value="Rpn13/ADRM1"/>
</dbReference>
<dbReference type="GO" id="GO:0005634">
    <property type="term" value="C:nucleus"/>
    <property type="evidence" value="ECO:0007669"/>
    <property type="project" value="UniProtKB-SubCell"/>
</dbReference>
<dbReference type="PaxDb" id="35128-Thaps21911"/>
<keyword evidence="5" id="KW-0539">Nucleus</keyword>
<dbReference type="PANTHER" id="PTHR12225:SF0">
    <property type="entry name" value="PROTEASOMAL UBIQUITIN RECEPTOR ADRM1"/>
    <property type="match status" value="1"/>
</dbReference>